<proteinExistence type="predicted"/>
<dbReference type="PANTHER" id="PTHR13947:SF37">
    <property type="entry name" value="LD18367P"/>
    <property type="match status" value="1"/>
</dbReference>
<dbReference type="PANTHER" id="PTHR13947">
    <property type="entry name" value="GNAT FAMILY N-ACETYLTRANSFERASE"/>
    <property type="match status" value="1"/>
</dbReference>
<dbReference type="Pfam" id="PF00583">
    <property type="entry name" value="Acetyltransf_1"/>
    <property type="match status" value="1"/>
</dbReference>
<dbReference type="PROSITE" id="PS51186">
    <property type="entry name" value="GNAT"/>
    <property type="match status" value="1"/>
</dbReference>
<dbReference type="RefSeq" id="WP_057944287.1">
    <property type="nucleotide sequence ID" value="NZ_CP011131.1"/>
</dbReference>
<keyword evidence="4" id="KW-1185">Reference proteome</keyword>
<evidence type="ECO:0000313" key="4">
    <source>
        <dbReference type="Proteomes" id="UP000829194"/>
    </source>
</evidence>
<dbReference type="InterPro" id="IPR016181">
    <property type="entry name" value="Acyl_CoA_acyltransferase"/>
</dbReference>
<accession>A0ABY3XAS9</accession>
<dbReference type="EMBL" id="CP093547">
    <property type="protein sequence ID" value="UNP28725.1"/>
    <property type="molecule type" value="Genomic_DNA"/>
</dbReference>
<dbReference type="Proteomes" id="UP000829194">
    <property type="component" value="Chromosome"/>
</dbReference>
<dbReference type="SUPFAM" id="SSF55729">
    <property type="entry name" value="Acyl-CoA N-acyltransferases (Nat)"/>
    <property type="match status" value="1"/>
</dbReference>
<evidence type="ECO:0000256" key="1">
    <source>
        <dbReference type="ARBA" id="ARBA00022679"/>
    </source>
</evidence>
<evidence type="ECO:0000313" key="3">
    <source>
        <dbReference type="EMBL" id="UNP28725.1"/>
    </source>
</evidence>
<evidence type="ECO:0000259" key="2">
    <source>
        <dbReference type="PROSITE" id="PS51186"/>
    </source>
</evidence>
<dbReference type="Gene3D" id="3.40.630.30">
    <property type="match status" value="1"/>
</dbReference>
<feature type="domain" description="N-acetyltransferase" evidence="2">
    <location>
        <begin position="11"/>
        <end position="172"/>
    </location>
</feature>
<dbReference type="InterPro" id="IPR050769">
    <property type="entry name" value="NAT_camello-type"/>
</dbReference>
<dbReference type="CDD" id="cd04301">
    <property type="entry name" value="NAT_SF"/>
    <property type="match status" value="1"/>
</dbReference>
<protein>
    <submittedName>
        <fullName evidence="3">GNAT family N-acetyltransferase</fullName>
    </submittedName>
</protein>
<keyword evidence="1" id="KW-0808">Transferase</keyword>
<dbReference type="InterPro" id="IPR000182">
    <property type="entry name" value="GNAT_dom"/>
</dbReference>
<sequence length="175" mass="19483">MNDSSSSASPAPIEIVGEVRIVGFHPRWREDFARLNIEWLERWFKVEPVDREVLGDPQTHLLDGGGRVLFAVDDSDRVLGTVALLRHDDGLVELTKMAVEPALRGGGIGRKLMHGAIEAFAQMGGRELFLESSKKLGPALKLYESMGFRHHPAPRPGSHYQRADVYMIWEPDSAA</sequence>
<name>A0ABY3XAS9_9GAMM</name>
<gene>
    <name evidence="3" type="ORF">MOV92_19920</name>
</gene>
<organism evidence="3 4">
    <name type="scientific">Lysobacter gummosus</name>
    <dbReference type="NCBI Taxonomy" id="262324"/>
    <lineage>
        <taxon>Bacteria</taxon>
        <taxon>Pseudomonadati</taxon>
        <taxon>Pseudomonadota</taxon>
        <taxon>Gammaproteobacteria</taxon>
        <taxon>Lysobacterales</taxon>
        <taxon>Lysobacteraceae</taxon>
        <taxon>Lysobacter</taxon>
    </lineage>
</organism>
<reference evidence="3 4" key="1">
    <citation type="submission" date="2022-03" db="EMBL/GenBank/DDBJ databases">
        <title>Complete genome sequence of Lysobacter capsici VKM B-2533 and Lysobacter gummosus 10.1.1, promising sources of lytic agents.</title>
        <authorList>
            <person name="Tarlachkov S.V."/>
            <person name="Kudryakova I.V."/>
            <person name="Afoshin A.S."/>
            <person name="Leontyevskaya E.A."/>
            <person name="Leontyevskaya N.V."/>
        </authorList>
    </citation>
    <scope>NUCLEOTIDE SEQUENCE [LARGE SCALE GENOMIC DNA]</scope>
    <source>
        <strain evidence="3 4">10.1.1</strain>
    </source>
</reference>